<sequence length="65" mass="6629">MPLRAARSGERSGDAHRVRRAGGFAGPPAGRADGGRPAARVADRRRRSPRARQAVASPAAGNGSA</sequence>
<dbReference type="Proteomes" id="UP000231878">
    <property type="component" value="Unassembled WGS sequence"/>
</dbReference>
<feature type="compositionally biased region" description="Low complexity" evidence="1">
    <location>
        <begin position="51"/>
        <end position="65"/>
    </location>
</feature>
<feature type="compositionally biased region" description="Low complexity" evidence="1">
    <location>
        <begin position="26"/>
        <end position="40"/>
    </location>
</feature>
<feature type="compositionally biased region" description="Basic and acidic residues" evidence="1">
    <location>
        <begin position="7"/>
        <end position="16"/>
    </location>
</feature>
<gene>
    <name evidence="2" type="ORF">CWD88_08185</name>
</gene>
<comment type="caution">
    <text evidence="2">The sequence shown here is derived from an EMBL/GenBank/DDBJ whole genome shotgun (WGS) entry which is preliminary data.</text>
</comment>
<feature type="region of interest" description="Disordered" evidence="1">
    <location>
        <begin position="1"/>
        <end position="65"/>
    </location>
</feature>
<evidence type="ECO:0000256" key="1">
    <source>
        <dbReference type="SAM" id="MobiDB-lite"/>
    </source>
</evidence>
<evidence type="ECO:0000313" key="3">
    <source>
        <dbReference type="Proteomes" id="UP000231878"/>
    </source>
</evidence>
<accession>A0AAX0UCW1</accession>
<reference evidence="2 3" key="1">
    <citation type="submission" date="2017-11" db="EMBL/GenBank/DDBJ databases">
        <title>Molecular characterization of Burkholderia pseudomallei and closely related isolates from Vietnam.</title>
        <authorList>
            <person name="Ustinov D.V."/>
            <person name="Antonov A.S."/>
            <person name="Avdusheva E.F."/>
            <person name="Shpak I.M."/>
            <person name="Zakharova I.B."/>
            <person name="Thi L.A."/>
            <person name="Teteryatnikova N."/>
            <person name="Lopasteyskaya Y.A."/>
            <person name="Kuzyutina J.A."/>
            <person name="Ngo T.N."/>
            <person name="Victorov D.V."/>
        </authorList>
    </citation>
    <scope>NUCLEOTIDE SEQUENCE [LARGE SCALE GENOMIC DNA]</scope>
    <source>
        <strain evidence="2 3">V1512</strain>
    </source>
</reference>
<evidence type="ECO:0000313" key="2">
    <source>
        <dbReference type="EMBL" id="PJO66615.1"/>
    </source>
</evidence>
<dbReference type="AlphaFoldDB" id="A0AAX0UCW1"/>
<dbReference type="EMBL" id="PHRB01000006">
    <property type="protein sequence ID" value="PJO66615.1"/>
    <property type="molecule type" value="Genomic_DNA"/>
</dbReference>
<protein>
    <submittedName>
        <fullName evidence="2">Uncharacterized protein</fullName>
    </submittedName>
</protein>
<organism evidence="2 3">
    <name type="scientific">Burkholderia pseudomallei</name>
    <name type="common">Pseudomonas pseudomallei</name>
    <dbReference type="NCBI Taxonomy" id="28450"/>
    <lineage>
        <taxon>Bacteria</taxon>
        <taxon>Pseudomonadati</taxon>
        <taxon>Pseudomonadota</taxon>
        <taxon>Betaproteobacteria</taxon>
        <taxon>Burkholderiales</taxon>
        <taxon>Burkholderiaceae</taxon>
        <taxon>Burkholderia</taxon>
        <taxon>pseudomallei group</taxon>
    </lineage>
</organism>
<proteinExistence type="predicted"/>
<name>A0AAX0UCW1_BURPE</name>